<keyword evidence="1" id="KW-1133">Transmembrane helix</keyword>
<dbReference type="HOGENOM" id="CLU_1055438_0_0_1"/>
<dbReference type="OrthoDB" id="282659at2759"/>
<name>A0CV87_PARTE</name>
<dbReference type="InParanoid" id="A0CV87"/>
<evidence type="ECO:0000313" key="3">
    <source>
        <dbReference type="Proteomes" id="UP000000600"/>
    </source>
</evidence>
<accession>A0CV87</accession>
<reference evidence="2 3" key="1">
    <citation type="journal article" date="2006" name="Nature">
        <title>Global trends of whole-genome duplications revealed by the ciliate Paramecium tetraurelia.</title>
        <authorList>
            <consortium name="Genoscope"/>
            <person name="Aury J.-M."/>
            <person name="Jaillon O."/>
            <person name="Duret L."/>
            <person name="Noel B."/>
            <person name="Jubin C."/>
            <person name="Porcel B.M."/>
            <person name="Segurens B."/>
            <person name="Daubin V."/>
            <person name="Anthouard V."/>
            <person name="Aiach N."/>
            <person name="Arnaiz O."/>
            <person name="Billaut A."/>
            <person name="Beisson J."/>
            <person name="Blanc I."/>
            <person name="Bouhouche K."/>
            <person name="Camara F."/>
            <person name="Duharcourt S."/>
            <person name="Guigo R."/>
            <person name="Gogendeau D."/>
            <person name="Katinka M."/>
            <person name="Keller A.-M."/>
            <person name="Kissmehl R."/>
            <person name="Klotz C."/>
            <person name="Koll F."/>
            <person name="Le Moue A."/>
            <person name="Lepere C."/>
            <person name="Malinsky S."/>
            <person name="Nowacki M."/>
            <person name="Nowak J.K."/>
            <person name="Plattner H."/>
            <person name="Poulain J."/>
            <person name="Ruiz F."/>
            <person name="Serrano V."/>
            <person name="Zagulski M."/>
            <person name="Dessen P."/>
            <person name="Betermier M."/>
            <person name="Weissenbach J."/>
            <person name="Scarpelli C."/>
            <person name="Schachter V."/>
            <person name="Sperling L."/>
            <person name="Meyer E."/>
            <person name="Cohen J."/>
            <person name="Wincker P."/>
        </authorList>
    </citation>
    <scope>NUCLEOTIDE SEQUENCE [LARGE SCALE GENOMIC DNA]</scope>
    <source>
        <strain evidence="2 3">Stock d4-2</strain>
    </source>
</reference>
<dbReference type="eggNOG" id="ENOG502SCE9">
    <property type="taxonomic scope" value="Eukaryota"/>
</dbReference>
<dbReference type="Proteomes" id="UP000000600">
    <property type="component" value="Unassembled WGS sequence"/>
</dbReference>
<keyword evidence="1" id="KW-0472">Membrane</keyword>
<dbReference type="EMBL" id="CT868196">
    <property type="protein sequence ID" value="CAK74704.1"/>
    <property type="molecule type" value="Genomic_DNA"/>
</dbReference>
<dbReference type="OMA" id="KPPISFE"/>
<feature type="transmembrane region" description="Helical" evidence="1">
    <location>
        <begin position="15"/>
        <end position="35"/>
    </location>
</feature>
<sequence length="264" mass="31706">MKQDNYNVFNHLINYGQYLVCITPLSLSLAEWYLLYKMSMLGDEYEDLLMNGRDHSIPMFDEHPEDIYYEPKNGYLYFLRKASLRNLGFPRLKDNSKKVFKWKKMNFQTPLPKHCPKVSYIVCSTTTCLDVPHYRMHIVQLFNQRDEEGVLLCHVLQICNRLSPTQPIKNKPPISFEEYEEIRNCKKRLSDCMEKSMDIILEVKDLQMRTALLDDDTNYIQQKLQSKEQRLENMKLYEDMLKKYERYINAVMEGYEVIRRYDDL</sequence>
<evidence type="ECO:0000256" key="1">
    <source>
        <dbReference type="SAM" id="Phobius"/>
    </source>
</evidence>
<dbReference type="AlphaFoldDB" id="A0CV87"/>
<dbReference type="GeneID" id="5027886"/>
<evidence type="ECO:0000313" key="2">
    <source>
        <dbReference type="EMBL" id="CAK74704.1"/>
    </source>
</evidence>
<gene>
    <name evidence="2" type="ORF">GSPATT00010872001</name>
</gene>
<dbReference type="RefSeq" id="XP_001442101.1">
    <property type="nucleotide sequence ID" value="XM_001442064.2"/>
</dbReference>
<proteinExistence type="predicted"/>
<dbReference type="KEGG" id="ptm:GSPATT00010872001"/>
<keyword evidence="3" id="KW-1185">Reference proteome</keyword>
<keyword evidence="1" id="KW-0812">Transmembrane</keyword>
<protein>
    <submittedName>
        <fullName evidence="2">Uncharacterized protein</fullName>
    </submittedName>
</protein>
<organism evidence="2 3">
    <name type="scientific">Paramecium tetraurelia</name>
    <dbReference type="NCBI Taxonomy" id="5888"/>
    <lineage>
        <taxon>Eukaryota</taxon>
        <taxon>Sar</taxon>
        <taxon>Alveolata</taxon>
        <taxon>Ciliophora</taxon>
        <taxon>Intramacronucleata</taxon>
        <taxon>Oligohymenophorea</taxon>
        <taxon>Peniculida</taxon>
        <taxon>Parameciidae</taxon>
        <taxon>Paramecium</taxon>
    </lineage>
</organism>